<dbReference type="SUPFAM" id="SSF49299">
    <property type="entry name" value="PKD domain"/>
    <property type="match status" value="1"/>
</dbReference>
<dbReference type="InterPro" id="IPR035986">
    <property type="entry name" value="PKD_dom_sf"/>
</dbReference>
<organism evidence="4 5">
    <name type="scientific">Saprospira grandis DSM 2844</name>
    <dbReference type="NCBI Taxonomy" id="694433"/>
    <lineage>
        <taxon>Bacteria</taxon>
        <taxon>Pseudomonadati</taxon>
        <taxon>Bacteroidota</taxon>
        <taxon>Saprospiria</taxon>
        <taxon>Saprospirales</taxon>
        <taxon>Saprospiraceae</taxon>
        <taxon>Saprospira</taxon>
    </lineage>
</organism>
<dbReference type="InterPro" id="IPR000601">
    <property type="entry name" value="PKD_dom"/>
</dbReference>
<name>J0NXU4_9BACT</name>
<feature type="compositionally biased region" description="Low complexity" evidence="1">
    <location>
        <begin position="459"/>
        <end position="472"/>
    </location>
</feature>
<reference evidence="5" key="1">
    <citation type="journal article" date="2012" name="Stand. Genomic Sci.">
        <title>Permanent draft genome sequence of the gliding predator Saprospira grandis strain Sa g1 (= HR1).</title>
        <authorList>
            <person name="Mavromatis K."/>
            <person name="Chertkov O."/>
            <person name="Lapidus A."/>
            <person name="Nolan M."/>
            <person name="Lucas S."/>
            <person name="Tice H."/>
            <person name="Del Rio T.G."/>
            <person name="Cheng J.F."/>
            <person name="Han C."/>
            <person name="Tapia R."/>
            <person name="Bruce D."/>
            <person name="Goodwin L.A."/>
            <person name="Pitluck S."/>
            <person name="Huntemann M."/>
            <person name="Liolios K."/>
            <person name="Pagani I."/>
            <person name="Ivanova N."/>
            <person name="Mikhailova N."/>
            <person name="Pati A."/>
            <person name="Chen A."/>
            <person name="Palaniappan K."/>
            <person name="Land M."/>
            <person name="Brambilla E.M."/>
            <person name="Rohde M."/>
            <person name="Spring S."/>
            <person name="Goker M."/>
            <person name="Detter J.C."/>
            <person name="Bristow J."/>
            <person name="Eisen J.A."/>
            <person name="Markowitz V."/>
            <person name="Hugenholtz P."/>
            <person name="Kyrpides N.C."/>
            <person name="Klenk H.P."/>
            <person name="Woyke T."/>
        </authorList>
    </citation>
    <scope>NUCLEOTIDE SEQUENCE [LARGE SCALE GENOMIC DNA]</scope>
    <source>
        <strain evidence="5">DSM 2844</strain>
    </source>
</reference>
<keyword evidence="2" id="KW-0732">Signal</keyword>
<feature type="signal peptide" evidence="2">
    <location>
        <begin position="1"/>
        <end position="18"/>
    </location>
</feature>
<protein>
    <recommendedName>
        <fullName evidence="3">PKD domain-containing protein</fullName>
    </recommendedName>
</protein>
<dbReference type="InterPro" id="IPR026444">
    <property type="entry name" value="Secre_tail"/>
</dbReference>
<feature type="chain" id="PRO_5003736943" description="PKD domain-containing protein" evidence="2">
    <location>
        <begin position="19"/>
        <end position="1575"/>
    </location>
</feature>
<dbReference type="RefSeq" id="WP_002657209.1">
    <property type="nucleotide sequence ID" value="NZ_JH719942.1"/>
</dbReference>
<dbReference type="HOGENOM" id="CLU_248087_0_0_10"/>
<sequence>MKNIFTLLLLSLSFGLWGQKVTTITNLAVSSAIQEACPTHDVRINYSGYSEHPDFFFLSVKGGRQRLVKTLPTTDTVYWSHVLAWQTATHLSPPFGGYTTDSLIGQPTRQGAVGNYSGTITFQAPSDITSGTIVLYAVDSNYTVAPIPLDTIVLLATNPDVNMSPIPDTMCTTGDVEIFVTPAPSSSLGSGSISISNTVALTGYPPNNYIITDNNPNTSLDYTFVPNGLNGATSIVAAQDLSTTYTLRYDYQPIMQTTAANCPSKNRSQITTIYNNNIDGATFAAVTNREDSAVLQLQAVTPTSFENLIVNNSLLDTIYGTYVIDGEVFLASQSGIGTFPVTYEVENGPCLAQATANVLVRDVPGRVMPYSYCSLDTAFTFGRDNDNFPWDPLYSGRRGGTIKRGYLMDVDVQPASCLTILNSNLGQERYQIDPAAAPLGTDTIWVRIEYQEETRAYDNSSSGNGNYNNNNGTQDVSNYPTLDTVTTLVYYEAIELFAPQEPVIDTTLQANYCNDVAIVGLNSTPAVGIHDLITLTGPNTGTVRQAGNNFSPASLHQGEVSDIRYRLIYESGIGNCIAYDTAEFTVVAPISLAFIGRNSANQGNGNNTYCYNDPSNQLLTAPAPTIYDHPDSLQPGEGSFTGQGIQGFGPIFNPQAATPGTFNIRYTYVNQYGCKSFIDSAFTVDPGPNPILSSDQLGDTYCANDTLGILTGSPAGGVFFGPTIQNPQDSAFQPNIIYAPPTPNTAGMVDFEYRYTDPNTGCSDTTYLTITINPLPQPSLTVSDYFFCESDQPVSLNGLPAGGVFYYYNTTDTLYDATYYPNPNYPTLLSSTRVDTVVYELEELGCVNRTEAVLTTYPNPVFGFSTVDGGGDTTTHVCLGQDTLFFFPYLTAGNVLNYDGPGVLNNTDFLLPQVAGVGAHNIRAIYEDSTNFPAVCRDTASAEFYVHSQPNVNFSSIDGCGTQDAVLFPDNAQLGLTGTIPGTTTLYDSISQVTWDFGDGTIRSGIFDLSDNTIDTVHYVYPQEGVYTASLFVENNSYCSDSAELRILVLPAIQPTDSLPYFQDFEADAGGWIEEAESANTSSNLWEWGTSNANVIASGHGNTWITGLNRAYTSGGEDGWVYSPCIDMTALERPMMSLDLYYETDPGNDGAVIEYFDQDVNKWLPLGEQGRGIEWYNYNVVAGRPGVQSLAPRGWSGDSDGWQDARYKLDDLMHYTNLRLRIAFGAIGVVQGLDGVAFDNIWIGNRSRNVLLEHFSNSGLNNFDYVNQHVYNLMYRTPVIYDAVMLQYQTSFPNANDRFNLFNVDDPSTRVIKYGISQAGKALIDGQRFSATSNSQDLQMVDFEEDMLRSPKFNISIDTFVSYAGNTLEVAVTLTALEDLPLGDYDLHIAILEDSLTYFSGEYTHSVMRKMLPAADGSRYSRAFAVGDQEHIRYTWNYPNDFDFNEASVVAFIQEETATSKEVFQATSSRDITIYLDSLGTSTFEAAQAAAAPFQNLKLYPNPSSEFFNLQLAELPQQAHSWQVTDLQGRIFEEGSWEPGQESLQLWARDWPAGVYIFAIQGQGFQVQRKMVLVR</sequence>
<accession>J0NXU4</accession>
<dbReference type="NCBIfam" id="TIGR04183">
    <property type="entry name" value="Por_Secre_tail"/>
    <property type="match status" value="1"/>
</dbReference>
<dbReference type="Pfam" id="PF18911">
    <property type="entry name" value="PKD_4"/>
    <property type="match status" value="1"/>
</dbReference>
<dbReference type="InterPro" id="IPR022409">
    <property type="entry name" value="PKD/Chitinase_dom"/>
</dbReference>
<dbReference type="SMART" id="SM00089">
    <property type="entry name" value="PKD"/>
    <property type="match status" value="1"/>
</dbReference>
<proteinExistence type="predicted"/>
<gene>
    <name evidence="4" type="ORF">SapgrDRAFT_0596</name>
</gene>
<dbReference type="Gene3D" id="2.60.40.10">
    <property type="entry name" value="Immunoglobulins"/>
    <property type="match status" value="2"/>
</dbReference>
<feature type="domain" description="PKD" evidence="3">
    <location>
        <begin position="994"/>
        <end position="1036"/>
    </location>
</feature>
<evidence type="ECO:0000256" key="1">
    <source>
        <dbReference type="SAM" id="MobiDB-lite"/>
    </source>
</evidence>
<dbReference type="CDD" id="cd00146">
    <property type="entry name" value="PKD"/>
    <property type="match status" value="1"/>
</dbReference>
<evidence type="ECO:0000313" key="5">
    <source>
        <dbReference type="Proteomes" id="UP000005113"/>
    </source>
</evidence>
<dbReference type="Proteomes" id="UP000005113">
    <property type="component" value="Unassembled WGS sequence"/>
</dbReference>
<evidence type="ECO:0000259" key="3">
    <source>
        <dbReference type="PROSITE" id="PS50093"/>
    </source>
</evidence>
<dbReference type="PROSITE" id="PS50093">
    <property type="entry name" value="PKD"/>
    <property type="match status" value="1"/>
</dbReference>
<dbReference type="InterPro" id="IPR013783">
    <property type="entry name" value="Ig-like_fold"/>
</dbReference>
<dbReference type="EMBL" id="JH719942">
    <property type="protein sequence ID" value="EJF52339.1"/>
    <property type="molecule type" value="Genomic_DNA"/>
</dbReference>
<evidence type="ECO:0000313" key="4">
    <source>
        <dbReference type="EMBL" id="EJF52339.1"/>
    </source>
</evidence>
<evidence type="ECO:0000256" key="2">
    <source>
        <dbReference type="SAM" id="SignalP"/>
    </source>
</evidence>
<dbReference type="Pfam" id="PF18962">
    <property type="entry name" value="Por_Secre_tail"/>
    <property type="match status" value="1"/>
</dbReference>
<feature type="region of interest" description="Disordered" evidence="1">
    <location>
        <begin position="456"/>
        <end position="475"/>
    </location>
</feature>